<reference evidence="6" key="2">
    <citation type="journal article" date="2023" name="Proc. Natl. Acad. Sci. U.S.A.">
        <title>A global phylogenomic analysis of the shiitake genus Lentinula.</title>
        <authorList>
            <person name="Sierra-Patev S."/>
            <person name="Min B."/>
            <person name="Naranjo-Ortiz M."/>
            <person name="Looney B."/>
            <person name="Konkel Z."/>
            <person name="Slot J.C."/>
            <person name="Sakamoto Y."/>
            <person name="Steenwyk J.L."/>
            <person name="Rokas A."/>
            <person name="Carro J."/>
            <person name="Camarero S."/>
            <person name="Ferreira P."/>
            <person name="Molpeceres G."/>
            <person name="Ruiz-Duenas F.J."/>
            <person name="Serrano A."/>
            <person name="Henrissat B."/>
            <person name="Drula E."/>
            <person name="Hughes K.W."/>
            <person name="Mata J.L."/>
            <person name="Ishikawa N.K."/>
            <person name="Vargas-Isla R."/>
            <person name="Ushijima S."/>
            <person name="Smith C.A."/>
            <person name="Donoghue J."/>
            <person name="Ahrendt S."/>
            <person name="Andreopoulos W."/>
            <person name="He G."/>
            <person name="LaButti K."/>
            <person name="Lipzen A."/>
            <person name="Ng V."/>
            <person name="Riley R."/>
            <person name="Sandor L."/>
            <person name="Barry K."/>
            <person name="Martinez A.T."/>
            <person name="Xiao Y."/>
            <person name="Gibbons J.G."/>
            <person name="Terashima K."/>
            <person name="Grigoriev I.V."/>
            <person name="Hibbett D."/>
        </authorList>
    </citation>
    <scope>NUCLEOTIDE SEQUENCE</scope>
    <source>
        <strain evidence="6">ET3784</strain>
    </source>
</reference>
<dbReference type="PROSITE" id="PS00061">
    <property type="entry name" value="ADH_SHORT"/>
    <property type="match status" value="1"/>
</dbReference>
<dbReference type="PANTHER" id="PTHR48107">
    <property type="entry name" value="NADPH-DEPENDENT ALDEHYDE REDUCTASE-LIKE PROTEIN, CHLOROPLASTIC-RELATED"/>
    <property type="match status" value="1"/>
</dbReference>
<evidence type="ECO:0000256" key="1">
    <source>
        <dbReference type="ARBA" id="ARBA00006484"/>
    </source>
</evidence>
<dbReference type="AlphaFoldDB" id="A0AA38JQC2"/>
<dbReference type="Pfam" id="PF13561">
    <property type="entry name" value="adh_short_C2"/>
    <property type="match status" value="1"/>
</dbReference>
<dbReference type="EMBL" id="JANVFO010000030">
    <property type="protein sequence ID" value="KAJ3731513.1"/>
    <property type="molecule type" value="Genomic_DNA"/>
</dbReference>
<gene>
    <name evidence="6" type="ORF">DFJ43DRAFT_1079278</name>
</gene>
<dbReference type="InterPro" id="IPR036291">
    <property type="entry name" value="NAD(P)-bd_dom_sf"/>
</dbReference>
<evidence type="ECO:0000313" key="7">
    <source>
        <dbReference type="Proteomes" id="UP001176059"/>
    </source>
</evidence>
<comment type="similarity">
    <text evidence="1 4">Belongs to the short-chain dehydrogenases/reductases (SDR) family.</text>
</comment>
<evidence type="ECO:0008006" key="8">
    <source>
        <dbReference type="Google" id="ProtNLM"/>
    </source>
</evidence>
<reference evidence="6" key="1">
    <citation type="submission" date="2022-08" db="EMBL/GenBank/DDBJ databases">
        <authorList>
            <consortium name="DOE Joint Genome Institute"/>
            <person name="Min B."/>
            <person name="Sierra-Patev S."/>
            <person name="Naranjo-Ortiz M."/>
            <person name="Looney B."/>
            <person name="Konkel Z."/>
            <person name="Slot J.C."/>
            <person name="Sakamoto Y."/>
            <person name="Steenwyk J.L."/>
            <person name="Rokas A."/>
            <person name="Carro J."/>
            <person name="Camarero S."/>
            <person name="Ferreira P."/>
            <person name="Molpeceres G."/>
            <person name="Ruiz-duenas F.J."/>
            <person name="Serrano A."/>
            <person name="Henrissat B."/>
            <person name="Drula E."/>
            <person name="Hughes K.W."/>
            <person name="Mata J.L."/>
            <person name="Ishikawa N.K."/>
            <person name="Vargas-Isla R."/>
            <person name="Ushijima S."/>
            <person name="Smith C.A."/>
            <person name="Ahrendt S."/>
            <person name="Andreopoulos W."/>
            <person name="He G."/>
            <person name="LaButti K."/>
            <person name="Lipzen A."/>
            <person name="Ng V."/>
            <person name="Riley R."/>
            <person name="Sandor L."/>
            <person name="Barry K."/>
            <person name="Martinez A.T."/>
            <person name="Xiao Y."/>
            <person name="Gibbons J.G."/>
            <person name="Terashima K."/>
            <person name="Hibbett D.S."/>
            <person name="Grigoriev I.V."/>
        </authorList>
    </citation>
    <scope>NUCLEOTIDE SEQUENCE</scope>
    <source>
        <strain evidence="6">ET3784</strain>
    </source>
</reference>
<dbReference type="PANTHER" id="PTHR48107:SF7">
    <property type="entry name" value="RE15974P"/>
    <property type="match status" value="1"/>
</dbReference>
<keyword evidence="7" id="KW-1185">Reference proteome</keyword>
<dbReference type="GO" id="GO:0016614">
    <property type="term" value="F:oxidoreductase activity, acting on CH-OH group of donors"/>
    <property type="evidence" value="ECO:0007669"/>
    <property type="project" value="UniProtKB-ARBA"/>
</dbReference>
<protein>
    <recommendedName>
        <fullName evidence="8">NAD(P)-binding protein</fullName>
    </recommendedName>
</protein>
<dbReference type="PRINTS" id="PR00081">
    <property type="entry name" value="GDHRDH"/>
</dbReference>
<accession>A0AA38JQC2</accession>
<evidence type="ECO:0000256" key="2">
    <source>
        <dbReference type="ARBA" id="ARBA00022857"/>
    </source>
</evidence>
<dbReference type="InterPro" id="IPR002347">
    <property type="entry name" value="SDR_fam"/>
</dbReference>
<dbReference type="Gene3D" id="3.40.50.720">
    <property type="entry name" value="NAD(P)-binding Rossmann-like Domain"/>
    <property type="match status" value="1"/>
</dbReference>
<comment type="caution">
    <text evidence="6">The sequence shown here is derived from an EMBL/GenBank/DDBJ whole genome shotgun (WGS) entry which is preliminary data.</text>
</comment>
<evidence type="ECO:0000313" key="6">
    <source>
        <dbReference type="EMBL" id="KAJ3731513.1"/>
    </source>
</evidence>
<dbReference type="Proteomes" id="UP001176059">
    <property type="component" value="Unassembled WGS sequence"/>
</dbReference>
<sequence length="348" mass="36647">MTERKSGFRRVVCSIAQKFHSHEHPGEEKAGWNKNVAGPILVDSTSLRGKVALITGSSKSIGASIAKTLAAQGAFVVINYAKDGRSAEEVAQQINMAAISSTSDLASGSLPLKSMDHHGNGDNDVETPRQQPEQQQAIVIKADSSTISGGQYLLQETLRLFGRLDILVLSAGLMGSKALSEIDESFFDAHFNFNVKAPLFLVKAAADVMTRPGGRIIFLSTSLTAASSRSTLSVTNTSSKRSCSVPALLPNALCYVASKGAVEQITRALAKDLGTQGFTVNTIAPGPVNTALFRAGTPQHVIDSIAAQIPNHRIAEPDDIAPIVAFLASPAAQWVNGQILGVNGGYVV</sequence>
<name>A0AA38JQC2_9AGAR</name>
<organism evidence="6 7">
    <name type="scientific">Lentinula guzmanii</name>
    <dbReference type="NCBI Taxonomy" id="2804957"/>
    <lineage>
        <taxon>Eukaryota</taxon>
        <taxon>Fungi</taxon>
        <taxon>Dikarya</taxon>
        <taxon>Basidiomycota</taxon>
        <taxon>Agaricomycotina</taxon>
        <taxon>Agaricomycetes</taxon>
        <taxon>Agaricomycetidae</taxon>
        <taxon>Agaricales</taxon>
        <taxon>Marasmiineae</taxon>
        <taxon>Omphalotaceae</taxon>
        <taxon>Lentinula</taxon>
    </lineage>
</organism>
<dbReference type="Pfam" id="PF00106">
    <property type="entry name" value="adh_short"/>
    <property type="match status" value="2"/>
</dbReference>
<evidence type="ECO:0000256" key="5">
    <source>
        <dbReference type="SAM" id="MobiDB-lite"/>
    </source>
</evidence>
<dbReference type="SUPFAM" id="SSF51735">
    <property type="entry name" value="NAD(P)-binding Rossmann-fold domains"/>
    <property type="match status" value="1"/>
</dbReference>
<proteinExistence type="inferred from homology"/>
<evidence type="ECO:0000256" key="3">
    <source>
        <dbReference type="ARBA" id="ARBA00023002"/>
    </source>
</evidence>
<keyword evidence="3" id="KW-0560">Oxidoreductase</keyword>
<evidence type="ECO:0000256" key="4">
    <source>
        <dbReference type="RuleBase" id="RU000363"/>
    </source>
</evidence>
<dbReference type="InterPro" id="IPR020904">
    <property type="entry name" value="Sc_DH/Rdtase_CS"/>
</dbReference>
<feature type="region of interest" description="Disordered" evidence="5">
    <location>
        <begin position="110"/>
        <end position="134"/>
    </location>
</feature>
<dbReference type="PRINTS" id="PR00080">
    <property type="entry name" value="SDRFAMILY"/>
</dbReference>
<keyword evidence="2" id="KW-0521">NADP</keyword>